<evidence type="ECO:0000256" key="8">
    <source>
        <dbReference type="HAMAP-Rule" id="MF_00253"/>
    </source>
</evidence>
<dbReference type="AlphaFoldDB" id="A0A410P4K8"/>
<feature type="binding site" evidence="8">
    <location>
        <begin position="270"/>
        <end position="275"/>
    </location>
    <ligand>
        <name>ATP</name>
        <dbReference type="ChEBI" id="CHEBI:30616"/>
    </ligand>
</feature>
<dbReference type="GO" id="GO:0004081">
    <property type="term" value="F:bis(5'-nucleosyl)-tetraphosphatase (asymmetrical) activity"/>
    <property type="evidence" value="ECO:0007669"/>
    <property type="project" value="UniProtKB-ARBA"/>
</dbReference>
<keyword evidence="4 8" id="KW-0547">Nucleotide-binding</keyword>
<feature type="binding site" evidence="8">
    <location>
        <position position="228"/>
    </location>
    <ligand>
        <name>substrate</name>
    </ligand>
</feature>
<evidence type="ECO:0000313" key="10">
    <source>
        <dbReference type="EMBL" id="QAT17062.1"/>
    </source>
</evidence>
<sequence>MADASLMDKIVSLSKRRGFIFQSSEIYGGLANTWDYGPFGVELKNNLKRAWWTSNVHQRDDIYGMDAAILMNPKTWEASGHLQSFADPFVKCPACSNFFKFDKIWDEIWNSDWCRSLVETMEGAKDTAVLIKWAKSKGKDLAPNLSLVKEPAVTISWIAELHHKFAGVNLDFKNFMGRIAASADGVSRIPCPSCGGILPENSMPANLMLETYFGPVRETAQKVYFRPETAQGMFVNFTNILDSRHPKLPFGLAQIGKSFRNEITPGNFIFRTREFEQMEIEYFVRPEESDAKLKEWIEARYQWYIDLGINKDNLRIRPHDKGELAHYAKACSDIEYEFPFGWSELEGVANRADFDLKQHASFSGKDMTYYDDASKQRFYPYIIEPSGGVDRSILAFLVDAYHEDIVRDEKRVVLRFSKALAPVKVAVLPLLRNRPEIVGLAKELSHDLKKDMVAVYDDTGAIGKLYRRQDEVGTLYCVTVDVQSLEDKKVTVRDRDTMQQERVEISQLKTYLLERLK</sequence>
<proteinExistence type="inferred from homology"/>
<keyword evidence="6 8" id="KW-0648">Protein biosynthesis</keyword>
<evidence type="ECO:0000256" key="5">
    <source>
        <dbReference type="ARBA" id="ARBA00022840"/>
    </source>
</evidence>
<dbReference type="SUPFAM" id="SSF55681">
    <property type="entry name" value="Class II aaRS and biotin synthetases"/>
    <property type="match status" value="1"/>
</dbReference>
<dbReference type="PRINTS" id="PR01043">
    <property type="entry name" value="TRNASYNTHGLY"/>
</dbReference>
<evidence type="ECO:0000313" key="11">
    <source>
        <dbReference type="Proteomes" id="UP000287243"/>
    </source>
</evidence>
<dbReference type="GO" id="GO:0005524">
    <property type="term" value="F:ATP binding"/>
    <property type="evidence" value="ECO:0007669"/>
    <property type="project" value="UniProtKB-UniRule"/>
</dbReference>
<dbReference type="GO" id="GO:0070062">
    <property type="term" value="C:extracellular exosome"/>
    <property type="evidence" value="ECO:0007669"/>
    <property type="project" value="UniProtKB-ARBA"/>
</dbReference>
<dbReference type="InterPro" id="IPR027031">
    <property type="entry name" value="Gly-tRNA_synthase/POLG2"/>
</dbReference>
<accession>A0A410P4K8</accession>
<dbReference type="EC" id="6.1.1.14" evidence="8"/>
<evidence type="ECO:0000256" key="1">
    <source>
        <dbReference type="ARBA" id="ARBA00008226"/>
    </source>
</evidence>
<evidence type="ECO:0000256" key="2">
    <source>
        <dbReference type="ARBA" id="ARBA00022490"/>
    </source>
</evidence>
<gene>
    <name evidence="8" type="primary">glyQS</name>
    <name evidence="10" type="ORF">BU251_04590</name>
</gene>
<dbReference type="Pfam" id="PF03129">
    <property type="entry name" value="HGTP_anticodon"/>
    <property type="match status" value="1"/>
</dbReference>
<evidence type="ECO:0000256" key="6">
    <source>
        <dbReference type="ARBA" id="ARBA00022917"/>
    </source>
</evidence>
<dbReference type="InterPro" id="IPR033731">
    <property type="entry name" value="GlyRS-like_core"/>
</dbReference>
<dbReference type="GO" id="GO:0004820">
    <property type="term" value="F:glycine-tRNA ligase activity"/>
    <property type="evidence" value="ECO:0007669"/>
    <property type="project" value="UniProtKB-UniRule"/>
</dbReference>
<dbReference type="GO" id="GO:0006426">
    <property type="term" value="P:glycyl-tRNA aminoacylation"/>
    <property type="evidence" value="ECO:0007669"/>
    <property type="project" value="UniProtKB-UniRule"/>
</dbReference>
<feature type="binding site" evidence="8">
    <location>
        <position position="100"/>
    </location>
    <ligand>
        <name>substrate</name>
    </ligand>
</feature>
<dbReference type="GO" id="GO:0015966">
    <property type="term" value="P:diadenosine tetraphosphate biosynthetic process"/>
    <property type="evidence" value="ECO:0007669"/>
    <property type="project" value="UniProtKB-ARBA"/>
</dbReference>
<organism evidence="10 11">
    <name type="scientific">Velamenicoccus archaeovorus</name>
    <dbReference type="NCBI Taxonomy" id="1930593"/>
    <lineage>
        <taxon>Bacteria</taxon>
        <taxon>Pseudomonadati</taxon>
        <taxon>Candidatus Omnitrophota</taxon>
        <taxon>Candidatus Velamenicoccus</taxon>
    </lineage>
</organism>
<dbReference type="InterPro" id="IPR022961">
    <property type="entry name" value="Gly_tRNA_ligase_bac"/>
</dbReference>
<dbReference type="PANTHER" id="PTHR10745:SF8">
    <property type="entry name" value="DNA POLYMERASE SUBUNIT GAMMA-2, MITOCHONDRIAL"/>
    <property type="match status" value="1"/>
</dbReference>
<feature type="binding site" evidence="8">
    <location>
        <begin position="388"/>
        <end position="391"/>
    </location>
    <ligand>
        <name>ATP</name>
        <dbReference type="ChEBI" id="CHEBI:30616"/>
    </ligand>
</feature>
<dbReference type="GO" id="GO:1990742">
    <property type="term" value="C:microvesicle"/>
    <property type="evidence" value="ECO:0007669"/>
    <property type="project" value="UniProtKB-ARBA"/>
</dbReference>
<feature type="binding site" evidence="8">
    <location>
        <begin position="260"/>
        <end position="262"/>
    </location>
    <ligand>
        <name>ATP</name>
        <dbReference type="ChEBI" id="CHEBI:30616"/>
    </ligand>
</feature>
<dbReference type="InterPro" id="IPR004154">
    <property type="entry name" value="Anticodon-bd"/>
</dbReference>
<keyword evidence="7 8" id="KW-0030">Aminoacyl-tRNA synthetase</keyword>
<dbReference type="GO" id="GO:0005737">
    <property type="term" value="C:cytoplasm"/>
    <property type="evidence" value="ECO:0007669"/>
    <property type="project" value="UniProtKB-SubCell"/>
</dbReference>
<comment type="subunit">
    <text evidence="8">Homodimer.</text>
</comment>
<keyword evidence="11" id="KW-1185">Reference proteome</keyword>
<dbReference type="InterPro" id="IPR036621">
    <property type="entry name" value="Anticodon-bd_dom_sf"/>
</dbReference>
<dbReference type="OrthoDB" id="9760853at2"/>
<comment type="subcellular location">
    <subcellularLocation>
        <location evidence="8">Cytoplasm</location>
    </subcellularLocation>
</comment>
<protein>
    <recommendedName>
        <fullName evidence="8">Glycine--tRNA ligase</fullName>
        <ecNumber evidence="8">6.1.1.14</ecNumber>
    </recommendedName>
    <alternativeName>
        <fullName evidence="8">Glycyl-tRNA synthetase</fullName>
        <shortName evidence="8">GlyRS</shortName>
    </alternativeName>
</protein>
<dbReference type="InterPro" id="IPR002314">
    <property type="entry name" value="aa-tRNA-synt_IIb"/>
</dbReference>
<dbReference type="PANTHER" id="PTHR10745">
    <property type="entry name" value="GLYCYL-TRNA SYNTHETASE/DNA POLYMERASE SUBUNIT GAMMA-2"/>
    <property type="match status" value="1"/>
</dbReference>
<feature type="domain" description="Aminoacyl-transfer RNA synthetases class-II family profile" evidence="9">
    <location>
        <begin position="223"/>
        <end position="422"/>
    </location>
</feature>
<dbReference type="SUPFAM" id="SSF52954">
    <property type="entry name" value="Class II aaRS ABD-related"/>
    <property type="match status" value="1"/>
</dbReference>
<reference evidence="10 11" key="1">
    <citation type="submission" date="2017-01" db="EMBL/GenBank/DDBJ databases">
        <title>First insights into the biology of 'candidatus Vampirococcus archaeovorus'.</title>
        <authorList>
            <person name="Kizina J."/>
            <person name="Jordan S."/>
            <person name="Stueber K."/>
            <person name="Reinhardt R."/>
            <person name="Harder J."/>
        </authorList>
    </citation>
    <scope>NUCLEOTIDE SEQUENCE [LARGE SCALE GENOMIC DNA]</scope>
    <source>
        <strain evidence="10 11">LiM</strain>
    </source>
</reference>
<dbReference type="NCBIfam" id="TIGR00389">
    <property type="entry name" value="glyS_dimeric"/>
    <property type="match status" value="1"/>
</dbReference>
<dbReference type="Gene3D" id="3.30.930.10">
    <property type="entry name" value="Bira Bifunctional Protein, Domain 2"/>
    <property type="match status" value="2"/>
</dbReference>
<comment type="similarity">
    <text evidence="1 8">Belongs to the class-II aminoacyl-tRNA synthetase family.</text>
</comment>
<dbReference type="InterPro" id="IPR045864">
    <property type="entry name" value="aa-tRNA-synth_II/BPL/LPL"/>
</dbReference>
<evidence type="ECO:0000256" key="7">
    <source>
        <dbReference type="ARBA" id="ARBA00023146"/>
    </source>
</evidence>
<dbReference type="Gene3D" id="3.40.50.800">
    <property type="entry name" value="Anticodon-binding domain"/>
    <property type="match status" value="1"/>
</dbReference>
<evidence type="ECO:0000256" key="4">
    <source>
        <dbReference type="ARBA" id="ARBA00022741"/>
    </source>
</evidence>
<evidence type="ECO:0000256" key="3">
    <source>
        <dbReference type="ARBA" id="ARBA00022598"/>
    </source>
</evidence>
<comment type="function">
    <text evidence="8">Catalyzes the attachment of glycine to tRNA(Gly).</text>
</comment>
<dbReference type="InterPro" id="IPR006195">
    <property type="entry name" value="aa-tRNA-synth_II"/>
</dbReference>
<dbReference type="NCBIfam" id="NF003211">
    <property type="entry name" value="PRK04173.1"/>
    <property type="match status" value="1"/>
</dbReference>
<dbReference type="HAMAP" id="MF_00253_B">
    <property type="entry name" value="Gly_tRNA_synth_B"/>
    <property type="match status" value="1"/>
</dbReference>
<comment type="catalytic activity">
    <reaction evidence="8">
        <text>tRNA(Gly) + glycine + ATP = glycyl-tRNA(Gly) + AMP + diphosphate</text>
        <dbReference type="Rhea" id="RHEA:16013"/>
        <dbReference type="Rhea" id="RHEA-COMP:9664"/>
        <dbReference type="Rhea" id="RHEA-COMP:9683"/>
        <dbReference type="ChEBI" id="CHEBI:30616"/>
        <dbReference type="ChEBI" id="CHEBI:33019"/>
        <dbReference type="ChEBI" id="CHEBI:57305"/>
        <dbReference type="ChEBI" id="CHEBI:78442"/>
        <dbReference type="ChEBI" id="CHEBI:78522"/>
        <dbReference type="ChEBI" id="CHEBI:456215"/>
        <dbReference type="EC" id="6.1.1.14"/>
    </reaction>
</comment>
<feature type="binding site" evidence="8">
    <location>
        <begin position="384"/>
        <end position="388"/>
    </location>
    <ligand>
        <name>substrate</name>
    </ligand>
</feature>
<dbReference type="InterPro" id="IPR002315">
    <property type="entry name" value="tRNA-synt_gly"/>
</dbReference>
<feature type="binding site" evidence="8">
    <location>
        <begin position="275"/>
        <end position="279"/>
    </location>
    <ligand>
        <name>substrate</name>
    </ligand>
</feature>
<dbReference type="KEGG" id="vai:BU251_04590"/>
<dbReference type="EMBL" id="CP019384">
    <property type="protein sequence ID" value="QAT17062.1"/>
    <property type="molecule type" value="Genomic_DNA"/>
</dbReference>
<keyword evidence="5 8" id="KW-0067">ATP-binding</keyword>
<dbReference type="Proteomes" id="UP000287243">
    <property type="component" value="Chromosome"/>
</dbReference>
<name>A0A410P4K8_VELA1</name>
<dbReference type="PROSITE" id="PS50862">
    <property type="entry name" value="AA_TRNA_LIGASE_II"/>
    <property type="match status" value="1"/>
</dbReference>
<dbReference type="FunFam" id="3.40.50.800:FF:000002">
    <property type="entry name" value="Glycine--tRNA ligase"/>
    <property type="match status" value="1"/>
</dbReference>
<dbReference type="Pfam" id="PF00587">
    <property type="entry name" value="tRNA-synt_2b"/>
    <property type="match status" value="1"/>
</dbReference>
<feature type="binding site" evidence="8">
    <location>
        <begin position="344"/>
        <end position="345"/>
    </location>
    <ligand>
        <name>ATP</name>
        <dbReference type="ChEBI" id="CHEBI:30616"/>
    </ligand>
</feature>
<evidence type="ECO:0000259" key="9">
    <source>
        <dbReference type="PROSITE" id="PS50862"/>
    </source>
</evidence>
<keyword evidence="2 8" id="KW-0963">Cytoplasm</keyword>
<keyword evidence="3 8" id="KW-0436">Ligase</keyword>
<dbReference type="CDD" id="cd00774">
    <property type="entry name" value="GlyRS-like_core"/>
    <property type="match status" value="1"/>
</dbReference>